<evidence type="ECO:0000313" key="3">
    <source>
        <dbReference type="Proteomes" id="UP001206895"/>
    </source>
</evidence>
<comment type="caution">
    <text evidence="2">The sequence shown here is derived from an EMBL/GenBank/DDBJ whole genome shotgun (WGS) entry which is preliminary data.</text>
</comment>
<dbReference type="EMBL" id="JAMTCJ010000003">
    <property type="protein sequence ID" value="MCP2177820.1"/>
    <property type="molecule type" value="Genomic_DNA"/>
</dbReference>
<proteinExistence type="predicted"/>
<evidence type="ECO:0000313" key="2">
    <source>
        <dbReference type="EMBL" id="MCP2177820.1"/>
    </source>
</evidence>
<keyword evidence="3" id="KW-1185">Reference proteome</keyword>
<name>A0ABT1HIQ6_9NOCA</name>
<reference evidence="2 3" key="1">
    <citation type="submission" date="2022-06" db="EMBL/GenBank/DDBJ databases">
        <title>Genomic Encyclopedia of Archaeal and Bacterial Type Strains, Phase II (KMG-II): from individual species to whole genera.</title>
        <authorList>
            <person name="Goeker M."/>
        </authorList>
    </citation>
    <scope>NUCLEOTIDE SEQUENCE [LARGE SCALE GENOMIC DNA]</scope>
    <source>
        <strain evidence="2 3">DSM 44693</strain>
    </source>
</reference>
<feature type="domain" description="DUF218" evidence="1">
    <location>
        <begin position="29"/>
        <end position="134"/>
    </location>
</feature>
<dbReference type="CDD" id="cd06259">
    <property type="entry name" value="YdcF-like"/>
    <property type="match status" value="1"/>
</dbReference>
<sequence length="169" mass="18863">MIALVVLVTLIGLPVYVFPVVADSPRKVDVIMVLGGRQDGRENYAISLAEKGLAPVVLVSDPYLRPDPYMEAICDVPHQVKVVCFNPDPRTTRGEARFLRDQAAQNHWTSAMVVTFTPHLTRADYIVSRCFTGDLVMAEYKTDLTLPYWAYMYAYQTVGFVRAVAQSGC</sequence>
<accession>A0ABT1HIQ6</accession>
<gene>
    <name evidence="2" type="ORF">LX13_003648</name>
</gene>
<protein>
    <submittedName>
        <fullName evidence="2">Uncharacterized SAM-binding protein YcdF, DUF218 family</fullName>
    </submittedName>
</protein>
<dbReference type="Proteomes" id="UP001206895">
    <property type="component" value="Unassembled WGS sequence"/>
</dbReference>
<dbReference type="Pfam" id="PF02698">
    <property type="entry name" value="DUF218"/>
    <property type="match status" value="1"/>
</dbReference>
<evidence type="ECO:0000259" key="1">
    <source>
        <dbReference type="Pfam" id="PF02698"/>
    </source>
</evidence>
<organism evidence="2 3">
    <name type="scientific">Williamsia maris</name>
    <dbReference type="NCBI Taxonomy" id="72806"/>
    <lineage>
        <taxon>Bacteria</taxon>
        <taxon>Bacillati</taxon>
        <taxon>Actinomycetota</taxon>
        <taxon>Actinomycetes</taxon>
        <taxon>Mycobacteriales</taxon>
        <taxon>Nocardiaceae</taxon>
        <taxon>Williamsia</taxon>
    </lineage>
</organism>
<dbReference type="InterPro" id="IPR003848">
    <property type="entry name" value="DUF218"/>
</dbReference>